<dbReference type="PANTHER" id="PTHR28298:SF1">
    <property type="entry name" value="EISOSOME PROTEIN 1"/>
    <property type="match status" value="1"/>
</dbReference>
<feature type="region of interest" description="Disordered" evidence="1">
    <location>
        <begin position="151"/>
        <end position="189"/>
    </location>
</feature>
<dbReference type="OrthoDB" id="4070583at2759"/>
<feature type="region of interest" description="Disordered" evidence="1">
    <location>
        <begin position="655"/>
        <end position="676"/>
    </location>
</feature>
<protein>
    <recommendedName>
        <fullName evidence="4">Eisosome protein 1</fullName>
    </recommendedName>
</protein>
<dbReference type="AlphaFoldDB" id="A0A1V6SJL2"/>
<gene>
    <name evidence="2" type="ORF">PENSTE_c037G06511</name>
</gene>
<dbReference type="STRING" id="303698.A0A1V6SJL2"/>
<comment type="caution">
    <text evidence="2">The sequence shown here is derived from an EMBL/GenBank/DDBJ whole genome shotgun (WGS) entry which is preliminary data.</text>
</comment>
<organism evidence="2 3">
    <name type="scientific">Penicillium steckii</name>
    <dbReference type="NCBI Taxonomy" id="303698"/>
    <lineage>
        <taxon>Eukaryota</taxon>
        <taxon>Fungi</taxon>
        <taxon>Dikarya</taxon>
        <taxon>Ascomycota</taxon>
        <taxon>Pezizomycotina</taxon>
        <taxon>Eurotiomycetes</taxon>
        <taxon>Eurotiomycetidae</taxon>
        <taxon>Eurotiales</taxon>
        <taxon>Aspergillaceae</taxon>
        <taxon>Penicillium</taxon>
    </lineage>
</organism>
<feature type="region of interest" description="Disordered" evidence="1">
    <location>
        <begin position="496"/>
        <end position="634"/>
    </location>
</feature>
<feature type="compositionally biased region" description="Basic and acidic residues" evidence="1">
    <location>
        <begin position="590"/>
        <end position="605"/>
    </location>
</feature>
<dbReference type="GO" id="GO:0070941">
    <property type="term" value="P:eisosome assembly"/>
    <property type="evidence" value="ECO:0007669"/>
    <property type="project" value="TreeGrafter"/>
</dbReference>
<feature type="compositionally biased region" description="Polar residues" evidence="1">
    <location>
        <begin position="768"/>
        <end position="794"/>
    </location>
</feature>
<proteinExistence type="predicted"/>
<dbReference type="Proteomes" id="UP000191285">
    <property type="component" value="Unassembled WGS sequence"/>
</dbReference>
<accession>A0A1V6SJL2</accession>
<evidence type="ECO:0000313" key="2">
    <source>
        <dbReference type="EMBL" id="OQE14205.1"/>
    </source>
</evidence>
<feature type="region of interest" description="Disordered" evidence="1">
    <location>
        <begin position="22"/>
        <end position="70"/>
    </location>
</feature>
<dbReference type="Pfam" id="PF12757">
    <property type="entry name" value="Eisosome1"/>
    <property type="match status" value="1"/>
</dbReference>
<feature type="compositionally biased region" description="Low complexity" evidence="1">
    <location>
        <begin position="57"/>
        <end position="70"/>
    </location>
</feature>
<feature type="compositionally biased region" description="Polar residues" evidence="1">
    <location>
        <begin position="816"/>
        <end position="832"/>
    </location>
</feature>
<sequence length="896" mass="96154">MATAQQMPGPRTTRLADDAATAALYATHPRRKASIQEPSATTGETRETPYLNQKSTGGASNLSAASAGAALAHANQKPIEVWRPGRFTDAEKAAWSVRDFTPPEIPQPSTGYSAAGLGAAIIAVREQRASSAVSPTQTIYKHDITTLDPTNTAVGGHAKDKARRAATGAYASRKRADSAPSEPALSSETPYALRAAGASHRAKVDDEEEALDHLDPAMEASRIQHSHANARMYTSAPPIASEVEERNRRNSLRAAALSMAKDMYDVSGPRGETANVDPAVYAAQEGQNRLQYRKTVSGAMGTTAHKALALQDAAQKRAAEKLARMRDDHVELQEYYGTAPQPQRSRLTTRRKRTSSDADSTQADAEQSRQIRNQMTSLRSKLDRVDVQRQKDRDFLMEAARRNVDATIQDMEMKLYQNTGRAPPSIQKQWDEAARERVRQETEVAEASGAQGNRVNIGTQHYMDMADVEAVARSRVQPALDEITDQAELRRAQEIESRLDAEENQRQAAIEREREASVNGLGGDREEKKRSEKRQGNRLSQLLFRKKSKRTRGDKPIEQTEDVNQEPTSTQEAPIAAGSAAANEPTTEPTTKDEPESKTENKSEHAISAPVLENAPVSKMSTAEDDTHPEPAAAKDNAVFAASPAAPIAAPVRLVTTGPSDTSETHPQRDAAATGVISDMHIVRPITSPRADSKLKTWFRDRLVRRGSGPIPVYPHQPGPDFHTDSEIGFTGGAALTGAGAGAGAGRSGGESRGAALSSHPVSGAELDSSSPNNGNGTFLDVTKTSTLDSESSPNGNGNGNGNGGKRERLRKSFMKTLSRNSNSEPKTNGFTNGAGAGAGEGSHSRQGSNAFSETKVTGESLQGLRDSATEHNLPVPPILGQTSSTGRESRFSEDL</sequence>
<evidence type="ECO:0008006" key="4">
    <source>
        <dbReference type="Google" id="ProtNLM"/>
    </source>
</evidence>
<reference evidence="3" key="1">
    <citation type="journal article" date="2017" name="Nat. Microbiol.">
        <title>Global analysis of biosynthetic gene clusters reveals vast potential of secondary metabolite production in Penicillium species.</title>
        <authorList>
            <person name="Nielsen J.C."/>
            <person name="Grijseels S."/>
            <person name="Prigent S."/>
            <person name="Ji B."/>
            <person name="Dainat J."/>
            <person name="Nielsen K.F."/>
            <person name="Frisvad J.C."/>
            <person name="Workman M."/>
            <person name="Nielsen J."/>
        </authorList>
    </citation>
    <scope>NUCLEOTIDE SEQUENCE [LARGE SCALE GENOMIC DNA]</scope>
    <source>
        <strain evidence="3">IBT 24891</strain>
    </source>
</reference>
<keyword evidence="3" id="KW-1185">Reference proteome</keyword>
<dbReference type="InterPro" id="IPR024527">
    <property type="entry name" value="Eisosome1"/>
</dbReference>
<feature type="compositionally biased region" description="Basic and acidic residues" evidence="1">
    <location>
        <begin position="523"/>
        <end position="535"/>
    </location>
</feature>
<feature type="region of interest" description="Disordered" evidence="1">
    <location>
        <begin position="709"/>
        <end position="896"/>
    </location>
</feature>
<evidence type="ECO:0000256" key="1">
    <source>
        <dbReference type="SAM" id="MobiDB-lite"/>
    </source>
</evidence>
<feature type="compositionally biased region" description="Polar residues" evidence="1">
    <location>
        <begin position="845"/>
        <end position="861"/>
    </location>
</feature>
<feature type="compositionally biased region" description="Polar residues" evidence="1">
    <location>
        <begin position="357"/>
        <end position="379"/>
    </location>
</feature>
<feature type="region of interest" description="Disordered" evidence="1">
    <location>
        <begin position="333"/>
        <end position="385"/>
    </location>
</feature>
<name>A0A1V6SJL2_9EURO</name>
<dbReference type="PANTHER" id="PTHR28298">
    <property type="entry name" value="EISOSOME PROTEIN 1"/>
    <property type="match status" value="1"/>
</dbReference>
<feature type="compositionally biased region" description="Basic and acidic residues" evidence="1">
    <location>
        <begin position="496"/>
        <end position="516"/>
    </location>
</feature>
<evidence type="ECO:0000313" key="3">
    <source>
        <dbReference type="Proteomes" id="UP000191285"/>
    </source>
</evidence>
<feature type="compositionally biased region" description="Gly residues" evidence="1">
    <location>
        <begin position="739"/>
        <end position="752"/>
    </location>
</feature>
<dbReference type="EMBL" id="MLKD01000037">
    <property type="protein sequence ID" value="OQE14205.1"/>
    <property type="molecule type" value="Genomic_DNA"/>
</dbReference>